<evidence type="ECO:0000256" key="7">
    <source>
        <dbReference type="ARBA" id="ARBA00022840"/>
    </source>
</evidence>
<dbReference type="PROSITE" id="PS00211">
    <property type="entry name" value="ABC_TRANSPORTER_1"/>
    <property type="match status" value="1"/>
</dbReference>
<evidence type="ECO:0000259" key="13">
    <source>
        <dbReference type="PROSITE" id="PS50990"/>
    </source>
</evidence>
<dbReference type="GO" id="GO:0008233">
    <property type="term" value="F:peptidase activity"/>
    <property type="evidence" value="ECO:0007669"/>
    <property type="project" value="InterPro"/>
</dbReference>
<feature type="transmembrane region" description="Helical" evidence="10">
    <location>
        <begin position="208"/>
        <end position="230"/>
    </location>
</feature>
<proteinExistence type="predicted"/>
<dbReference type="PROSITE" id="PS50893">
    <property type="entry name" value="ABC_TRANSPORTER_2"/>
    <property type="match status" value="1"/>
</dbReference>
<dbReference type="GO" id="GO:0015421">
    <property type="term" value="F:ABC-type oligopeptide transporter activity"/>
    <property type="evidence" value="ECO:0007669"/>
    <property type="project" value="TreeGrafter"/>
</dbReference>
<dbReference type="AlphaFoldDB" id="A0A415LVI9"/>
<dbReference type="InterPro" id="IPR003593">
    <property type="entry name" value="AAA+_ATPase"/>
</dbReference>
<evidence type="ECO:0000313" key="15">
    <source>
        <dbReference type="Proteomes" id="UP000283616"/>
    </source>
</evidence>
<feature type="transmembrane region" description="Helical" evidence="10">
    <location>
        <begin position="315"/>
        <end position="334"/>
    </location>
</feature>
<dbReference type="FunFam" id="3.40.50.300:FF:000221">
    <property type="entry name" value="Multidrug ABC transporter ATP-binding protein"/>
    <property type="match status" value="1"/>
</dbReference>
<sequence>MKRFPHYIQLDAMDCGPSCLRMIAKYYGKTYSLQTLRARSFITREGVSMLGISDAAEFIGFRTSGVRITFKQLVEDVPLPCILHWNQNHFVVCYDIRKKKDGYWVSVADPASQLVTYKEKEFRKCWISTKVGGEEKGAALTLDPTPDFYEMDDEKRAGERSLSFFLKYLTPYKKQLIQLVLGMLTISVLQLIFPFLTQSLVDVGIHGGNLSFITLILIAQLVVSLSQLSVEFIRSWIMLHMNARINIALISDFLVKLMKLPLHYFDTKMIGDIMQRIGDHGRIESFLTGSSISTLFSFVNFFIFAFVLAYYNLGILAIFLVGNSLYVCWILLFMRYRRELDIRRFAQAAGEQSSLIQLVTAMQEIKLNNCEKQKRWQWERIQVKLFKISVKGLALGQTQQVGSIFFNQTTNIVISFIAAKSVVDGEMTLGMMMSLTYIIGQLSGPIGSFIGFVQQLQDAKISLERLNEVHGKEDEEQNIESKLTLLPEERDICIEGLSFSYDGAERDYVLEDLNLHISERKVTAIVGASGSGKTTLIKLLLGFYTPNKGKIKLGETPLENINPHLWRSRTGSVMQDGFIFSESIAQNIAVGEEQIDIERLRHAVTVANIRDFIDSLPLGYNTKIGMEGNGISQGQRQRILIARAVYKNPEFLFFDEATNALDANNEKEIMEHLHEFYKGKTVVVVAHRLSTVKDADKIVVLDKGRIMEEGTHQELTEKRGLYYELVKNQLELGQ</sequence>
<dbReference type="EMBL" id="QROV01000031">
    <property type="protein sequence ID" value="RHL54039.1"/>
    <property type="molecule type" value="Genomic_DNA"/>
</dbReference>
<evidence type="ECO:0000256" key="1">
    <source>
        <dbReference type="ARBA" id="ARBA00004651"/>
    </source>
</evidence>
<keyword evidence="6" id="KW-0378">Hydrolase</keyword>
<evidence type="ECO:0000256" key="10">
    <source>
        <dbReference type="SAM" id="Phobius"/>
    </source>
</evidence>
<feature type="domain" description="ABC transporter" evidence="11">
    <location>
        <begin position="492"/>
        <end position="728"/>
    </location>
</feature>
<evidence type="ECO:0000256" key="9">
    <source>
        <dbReference type="ARBA" id="ARBA00023136"/>
    </source>
</evidence>
<feature type="domain" description="ABC transmembrane type-1" evidence="12">
    <location>
        <begin position="177"/>
        <end position="458"/>
    </location>
</feature>
<dbReference type="Gene3D" id="3.90.70.10">
    <property type="entry name" value="Cysteine proteinases"/>
    <property type="match status" value="1"/>
</dbReference>
<dbReference type="InterPro" id="IPR017871">
    <property type="entry name" value="ABC_transporter-like_CS"/>
</dbReference>
<dbReference type="PROSITE" id="PS50990">
    <property type="entry name" value="PEPTIDASE_C39"/>
    <property type="match status" value="1"/>
</dbReference>
<dbReference type="PANTHER" id="PTHR43394:SF1">
    <property type="entry name" value="ATP-BINDING CASSETTE SUB-FAMILY B MEMBER 10, MITOCHONDRIAL"/>
    <property type="match status" value="1"/>
</dbReference>
<dbReference type="PROSITE" id="PS50929">
    <property type="entry name" value="ABC_TM1F"/>
    <property type="match status" value="1"/>
</dbReference>
<evidence type="ECO:0000256" key="3">
    <source>
        <dbReference type="ARBA" id="ARBA00022475"/>
    </source>
</evidence>
<keyword evidence="9 10" id="KW-0472">Membrane</keyword>
<dbReference type="Proteomes" id="UP000283616">
    <property type="component" value="Unassembled WGS sequence"/>
</dbReference>
<feature type="transmembrane region" description="Helical" evidence="10">
    <location>
        <begin position="176"/>
        <end position="196"/>
    </location>
</feature>
<accession>A0A415LVI9</accession>
<dbReference type="InterPro" id="IPR011527">
    <property type="entry name" value="ABC1_TM_dom"/>
</dbReference>
<dbReference type="Pfam" id="PF03412">
    <property type="entry name" value="Peptidase_C39"/>
    <property type="match status" value="1"/>
</dbReference>
<dbReference type="SUPFAM" id="SSF90123">
    <property type="entry name" value="ABC transporter transmembrane region"/>
    <property type="match status" value="1"/>
</dbReference>
<dbReference type="Pfam" id="PF00005">
    <property type="entry name" value="ABC_tran"/>
    <property type="match status" value="1"/>
</dbReference>
<evidence type="ECO:0000256" key="2">
    <source>
        <dbReference type="ARBA" id="ARBA00022448"/>
    </source>
</evidence>
<organism evidence="14 15">
    <name type="scientific">Bacteroides thetaiotaomicron</name>
    <dbReference type="NCBI Taxonomy" id="818"/>
    <lineage>
        <taxon>Bacteria</taxon>
        <taxon>Pseudomonadati</taxon>
        <taxon>Bacteroidota</taxon>
        <taxon>Bacteroidia</taxon>
        <taxon>Bacteroidales</taxon>
        <taxon>Bacteroidaceae</taxon>
        <taxon>Bacteroides</taxon>
    </lineage>
</organism>
<dbReference type="CDD" id="cd02418">
    <property type="entry name" value="Peptidase_C39B"/>
    <property type="match status" value="1"/>
</dbReference>
<dbReference type="SUPFAM" id="SSF52540">
    <property type="entry name" value="P-loop containing nucleoside triphosphate hydrolases"/>
    <property type="match status" value="1"/>
</dbReference>
<dbReference type="InterPro" id="IPR039421">
    <property type="entry name" value="Type_1_exporter"/>
</dbReference>
<name>A0A415LVI9_BACT4</name>
<evidence type="ECO:0000313" key="14">
    <source>
        <dbReference type="EMBL" id="RHL54039.1"/>
    </source>
</evidence>
<reference evidence="14 15" key="1">
    <citation type="submission" date="2018-08" db="EMBL/GenBank/DDBJ databases">
        <title>A genome reference for cultivated species of the human gut microbiota.</title>
        <authorList>
            <person name="Zou Y."/>
            <person name="Xue W."/>
            <person name="Luo G."/>
        </authorList>
    </citation>
    <scope>NUCLEOTIDE SEQUENCE [LARGE SCALE GENOMIC DNA]</scope>
    <source>
        <strain evidence="14 15">AF37-12</strain>
    </source>
</reference>
<dbReference type="SMART" id="SM00382">
    <property type="entry name" value="AAA"/>
    <property type="match status" value="1"/>
</dbReference>
<dbReference type="Pfam" id="PF00664">
    <property type="entry name" value="ABC_membrane"/>
    <property type="match status" value="1"/>
</dbReference>
<evidence type="ECO:0000256" key="8">
    <source>
        <dbReference type="ARBA" id="ARBA00022989"/>
    </source>
</evidence>
<evidence type="ECO:0000256" key="5">
    <source>
        <dbReference type="ARBA" id="ARBA00022741"/>
    </source>
</evidence>
<dbReference type="CDD" id="cd18571">
    <property type="entry name" value="ABC_6TM_peptidase_like"/>
    <property type="match status" value="1"/>
</dbReference>
<evidence type="ECO:0000259" key="11">
    <source>
        <dbReference type="PROSITE" id="PS50893"/>
    </source>
</evidence>
<dbReference type="GO" id="GO:0005886">
    <property type="term" value="C:plasma membrane"/>
    <property type="evidence" value="ECO:0007669"/>
    <property type="project" value="UniProtKB-SubCell"/>
</dbReference>
<keyword evidence="4 10" id="KW-0812">Transmembrane</keyword>
<comment type="subcellular location">
    <subcellularLocation>
        <location evidence="1">Cell membrane</location>
        <topology evidence="1">Multi-pass membrane protein</topology>
    </subcellularLocation>
</comment>
<keyword evidence="5" id="KW-0547">Nucleotide-binding</keyword>
<protein>
    <submittedName>
        <fullName evidence="14">Peptidase domain-containing ABC transporter</fullName>
    </submittedName>
</protein>
<evidence type="ECO:0000259" key="12">
    <source>
        <dbReference type="PROSITE" id="PS50929"/>
    </source>
</evidence>
<dbReference type="GO" id="GO:0016887">
    <property type="term" value="F:ATP hydrolysis activity"/>
    <property type="evidence" value="ECO:0007669"/>
    <property type="project" value="InterPro"/>
</dbReference>
<keyword evidence="7" id="KW-0067">ATP-binding</keyword>
<evidence type="ECO:0000256" key="4">
    <source>
        <dbReference type="ARBA" id="ARBA00022692"/>
    </source>
</evidence>
<dbReference type="InterPro" id="IPR003439">
    <property type="entry name" value="ABC_transporter-like_ATP-bd"/>
</dbReference>
<gene>
    <name evidence="14" type="ORF">DW011_21270</name>
</gene>
<dbReference type="InterPro" id="IPR036640">
    <property type="entry name" value="ABC1_TM_sf"/>
</dbReference>
<dbReference type="GO" id="GO:0006508">
    <property type="term" value="P:proteolysis"/>
    <property type="evidence" value="ECO:0007669"/>
    <property type="project" value="InterPro"/>
</dbReference>
<keyword evidence="3" id="KW-1003">Cell membrane</keyword>
<dbReference type="RefSeq" id="WP_016269293.1">
    <property type="nucleotide sequence ID" value="NZ_CP075193.1"/>
</dbReference>
<dbReference type="GO" id="GO:0005524">
    <property type="term" value="F:ATP binding"/>
    <property type="evidence" value="ECO:0007669"/>
    <property type="project" value="UniProtKB-KW"/>
</dbReference>
<dbReference type="Gene3D" id="3.40.50.300">
    <property type="entry name" value="P-loop containing nucleotide triphosphate hydrolases"/>
    <property type="match status" value="1"/>
</dbReference>
<dbReference type="InterPro" id="IPR005074">
    <property type="entry name" value="Peptidase_C39"/>
</dbReference>
<dbReference type="PANTHER" id="PTHR43394">
    <property type="entry name" value="ATP-DEPENDENT PERMEASE MDL1, MITOCHONDRIAL"/>
    <property type="match status" value="1"/>
</dbReference>
<dbReference type="Gene3D" id="1.20.1560.10">
    <property type="entry name" value="ABC transporter type 1, transmembrane domain"/>
    <property type="match status" value="1"/>
</dbReference>
<evidence type="ECO:0000256" key="6">
    <source>
        <dbReference type="ARBA" id="ARBA00022801"/>
    </source>
</evidence>
<keyword evidence="8 10" id="KW-1133">Transmembrane helix</keyword>
<feature type="domain" description="Peptidase C39" evidence="13">
    <location>
        <begin position="9"/>
        <end position="133"/>
    </location>
</feature>
<keyword evidence="2" id="KW-0813">Transport</keyword>
<comment type="caution">
    <text evidence="14">The sequence shown here is derived from an EMBL/GenBank/DDBJ whole genome shotgun (WGS) entry which is preliminary data.</text>
</comment>
<dbReference type="InterPro" id="IPR027417">
    <property type="entry name" value="P-loop_NTPase"/>
</dbReference>
<feature type="transmembrane region" description="Helical" evidence="10">
    <location>
        <begin position="286"/>
        <end position="309"/>
    </location>
</feature>